<dbReference type="EMBL" id="JAVIZN010000002">
    <property type="protein sequence ID" value="MDR6204557.1"/>
    <property type="molecule type" value="Genomic_DNA"/>
</dbReference>
<protein>
    <submittedName>
        <fullName evidence="2">Anti-sigma factor RsiW</fullName>
    </submittedName>
</protein>
<comment type="caution">
    <text evidence="2">The sequence shown here is derived from an EMBL/GenBank/DDBJ whole genome shotgun (WGS) entry which is preliminary data.</text>
</comment>
<keyword evidence="1" id="KW-0472">Membrane</keyword>
<dbReference type="Proteomes" id="UP001245184">
    <property type="component" value="Unassembled WGS sequence"/>
</dbReference>
<feature type="transmembrane region" description="Helical" evidence="1">
    <location>
        <begin position="130"/>
        <end position="153"/>
    </location>
</feature>
<organism evidence="2 3">
    <name type="scientific">Paraburkholderia graminis</name>
    <dbReference type="NCBI Taxonomy" id="60548"/>
    <lineage>
        <taxon>Bacteria</taxon>
        <taxon>Pseudomonadati</taxon>
        <taxon>Pseudomonadota</taxon>
        <taxon>Betaproteobacteria</taxon>
        <taxon>Burkholderiales</taxon>
        <taxon>Burkholderiaceae</taxon>
        <taxon>Paraburkholderia</taxon>
    </lineage>
</organism>
<keyword evidence="1" id="KW-1133">Transmembrane helix</keyword>
<evidence type="ECO:0000256" key="1">
    <source>
        <dbReference type="SAM" id="Phobius"/>
    </source>
</evidence>
<accession>A0ABD5CH55</accession>
<name>A0ABD5CH55_9BURK</name>
<dbReference type="RefSeq" id="WP_081653048.1">
    <property type="nucleotide sequence ID" value="NZ_ATXV01000010.1"/>
</dbReference>
<sequence>MDDILLMAYVDGNLQPRERKEVERTIVVSADVAERVALLRASALPYRRAFQHQQLPPVPESLTRNVAQLIEAQTPAPGMRAVGRNDRAAAWASRASGRSPWSLRMRGPSGASGSDTGIQWARPVRARIRAAVPLAALAFVTGAFCGAVVLRLAGSSAPGGVGQTLSQQAMPAGVSPWIIAAVNYQRLYTRETVASDLPITGLAHIVEDIRRDDGLSIHVPDLRSLGLTFKRVQRLRFNDKPLVQIVYLPEKGLPVSLCVMRDDKPDAALAQQDVNTMQVVTWRQAKQSYALIATSGDTDLAAIGRHIAQSRAGEILGQALAAYQAPVS</sequence>
<keyword evidence="1" id="KW-0812">Transmembrane</keyword>
<proteinExistence type="predicted"/>
<evidence type="ECO:0000313" key="2">
    <source>
        <dbReference type="EMBL" id="MDR6204557.1"/>
    </source>
</evidence>
<reference evidence="2 3" key="1">
    <citation type="submission" date="2023-08" db="EMBL/GenBank/DDBJ databases">
        <title>Genome sequencing of plant associated microbes to promote plant fitness in Sorghum bicolor and Oryza sativa.</title>
        <authorList>
            <person name="Coleman-Derr D."/>
        </authorList>
    </citation>
    <scope>NUCLEOTIDE SEQUENCE [LARGE SCALE GENOMIC DNA]</scope>
    <source>
        <strain evidence="2 3">SLBN-33</strain>
    </source>
</reference>
<evidence type="ECO:0000313" key="3">
    <source>
        <dbReference type="Proteomes" id="UP001245184"/>
    </source>
</evidence>
<dbReference type="AlphaFoldDB" id="A0ABD5CH55"/>
<gene>
    <name evidence="2" type="ORF">QF025_003277</name>
</gene>